<evidence type="ECO:0000313" key="1">
    <source>
        <dbReference type="EMBL" id="KKL93954.1"/>
    </source>
</evidence>
<proteinExistence type="predicted"/>
<gene>
    <name evidence="1" type="ORF">LCGC14_1869510</name>
</gene>
<organism evidence="1">
    <name type="scientific">marine sediment metagenome</name>
    <dbReference type="NCBI Taxonomy" id="412755"/>
    <lineage>
        <taxon>unclassified sequences</taxon>
        <taxon>metagenomes</taxon>
        <taxon>ecological metagenomes</taxon>
    </lineage>
</organism>
<reference evidence="1" key="1">
    <citation type="journal article" date="2015" name="Nature">
        <title>Complex archaea that bridge the gap between prokaryotes and eukaryotes.</title>
        <authorList>
            <person name="Spang A."/>
            <person name="Saw J.H."/>
            <person name="Jorgensen S.L."/>
            <person name="Zaremba-Niedzwiedzka K."/>
            <person name="Martijn J."/>
            <person name="Lind A.E."/>
            <person name="van Eijk R."/>
            <person name="Schleper C."/>
            <person name="Guy L."/>
            <person name="Ettema T.J."/>
        </authorList>
    </citation>
    <scope>NUCLEOTIDE SEQUENCE</scope>
</reference>
<dbReference type="EMBL" id="LAZR01019054">
    <property type="protein sequence ID" value="KKL93954.1"/>
    <property type="molecule type" value="Genomic_DNA"/>
</dbReference>
<accession>A0A0F9G5B4</accession>
<sequence length="63" mass="7096">LAENVIDGATARETGSFTTTGRQNRVRKRVRGLWFTVKCYNSTAAETWAMNKLTFDVKQVGDK</sequence>
<comment type="caution">
    <text evidence="1">The sequence shown here is derived from an EMBL/GenBank/DDBJ whole genome shotgun (WGS) entry which is preliminary data.</text>
</comment>
<name>A0A0F9G5B4_9ZZZZ</name>
<dbReference type="AlphaFoldDB" id="A0A0F9G5B4"/>
<protein>
    <submittedName>
        <fullName evidence="1">Uncharacterized protein</fullName>
    </submittedName>
</protein>
<feature type="non-terminal residue" evidence="1">
    <location>
        <position position="1"/>
    </location>
</feature>